<comment type="caution">
    <text evidence="1">The sequence shown here is derived from an EMBL/GenBank/DDBJ whole genome shotgun (WGS) entry which is preliminary data.</text>
</comment>
<evidence type="ECO:0000313" key="1">
    <source>
        <dbReference type="EMBL" id="MDI2113076.1"/>
    </source>
</evidence>
<gene>
    <name evidence="1" type="ORF">QJV33_07245</name>
</gene>
<evidence type="ECO:0000313" key="2">
    <source>
        <dbReference type="Proteomes" id="UP001431775"/>
    </source>
</evidence>
<proteinExistence type="predicted"/>
<name>A0ABT6Q852_9PROT</name>
<sequence>MFYDLYKLAFETSPILLTGGVAELAGGVLPIIAISEGLNLGINALLGNFEGLMESTRFFSFKPSAGGTVIQNTVGMYPFLNQATAANTIITEPLHFSLTAYCPVDSNKKPFDRLVKFETIVNALTYHNNNGGLYTVLTPSYIYRDCFLTNVVDLQSGVDDSGQSQVTWRFDFVKPLISEEKTEQVLTSFLNKTKGGNVTQASWGSFGNSLKFWE</sequence>
<organism evidence="1 2">
    <name type="scientific">Commensalibacter nepenthis</name>
    <dbReference type="NCBI Taxonomy" id="3043872"/>
    <lineage>
        <taxon>Bacteria</taxon>
        <taxon>Pseudomonadati</taxon>
        <taxon>Pseudomonadota</taxon>
        <taxon>Alphaproteobacteria</taxon>
        <taxon>Acetobacterales</taxon>
        <taxon>Acetobacteraceae</taxon>
    </lineage>
</organism>
<keyword evidence="2" id="KW-1185">Reference proteome</keyword>
<reference evidence="1" key="1">
    <citation type="submission" date="2023-05" db="EMBL/GenBank/DDBJ databases">
        <title>Whole genome sequence of Commensalibacter sp.</title>
        <authorList>
            <person name="Charoenyingcharoen P."/>
            <person name="Yukphan P."/>
        </authorList>
    </citation>
    <scope>NUCLEOTIDE SEQUENCE</scope>
    <source>
        <strain evidence="1">TBRC 10068</strain>
    </source>
</reference>
<protein>
    <submittedName>
        <fullName evidence="1">Uncharacterized protein</fullName>
    </submittedName>
</protein>
<accession>A0ABT6Q852</accession>
<dbReference type="RefSeq" id="WP_281462696.1">
    <property type="nucleotide sequence ID" value="NZ_JASBAN010000001.1"/>
</dbReference>
<dbReference type="Proteomes" id="UP001431775">
    <property type="component" value="Unassembled WGS sequence"/>
</dbReference>
<dbReference type="EMBL" id="JASBAN010000001">
    <property type="protein sequence ID" value="MDI2113076.1"/>
    <property type="molecule type" value="Genomic_DNA"/>
</dbReference>